<sequence>MPPQSGVYRIQNLSSGTVLDLTDGSSTDGTRIQGFAERELTDVWVPAQLWVVALVSGTNIYTIQNACSRTYVDISGGSFNDGTPLVGFEGTSKSEQRWALIPSSTHSGYYVIQNQASKTYIDLENGNPANGTKVQIWSGSGASTNDNNQLWKFINV</sequence>
<name>A0ACB8UDC8_9APHY</name>
<evidence type="ECO:0000313" key="1">
    <source>
        <dbReference type="EMBL" id="KAI0092323.1"/>
    </source>
</evidence>
<keyword evidence="2" id="KW-1185">Reference proteome</keyword>
<dbReference type="EMBL" id="MU274904">
    <property type="protein sequence ID" value="KAI0092323.1"/>
    <property type="molecule type" value="Genomic_DNA"/>
</dbReference>
<evidence type="ECO:0000313" key="2">
    <source>
        <dbReference type="Proteomes" id="UP001055072"/>
    </source>
</evidence>
<protein>
    <submittedName>
        <fullName evidence="1">Ricin B-like lectin</fullName>
    </submittedName>
</protein>
<proteinExistence type="predicted"/>
<reference evidence="1" key="1">
    <citation type="journal article" date="2021" name="Environ. Microbiol.">
        <title>Gene family expansions and transcriptome signatures uncover fungal adaptations to wood decay.</title>
        <authorList>
            <person name="Hage H."/>
            <person name="Miyauchi S."/>
            <person name="Viragh M."/>
            <person name="Drula E."/>
            <person name="Min B."/>
            <person name="Chaduli D."/>
            <person name="Navarro D."/>
            <person name="Favel A."/>
            <person name="Norest M."/>
            <person name="Lesage-Meessen L."/>
            <person name="Balint B."/>
            <person name="Merenyi Z."/>
            <person name="de Eugenio L."/>
            <person name="Morin E."/>
            <person name="Martinez A.T."/>
            <person name="Baldrian P."/>
            <person name="Stursova M."/>
            <person name="Martinez M.J."/>
            <person name="Novotny C."/>
            <person name="Magnuson J.K."/>
            <person name="Spatafora J.W."/>
            <person name="Maurice S."/>
            <person name="Pangilinan J."/>
            <person name="Andreopoulos W."/>
            <person name="LaButti K."/>
            <person name="Hundley H."/>
            <person name="Na H."/>
            <person name="Kuo A."/>
            <person name="Barry K."/>
            <person name="Lipzen A."/>
            <person name="Henrissat B."/>
            <person name="Riley R."/>
            <person name="Ahrendt S."/>
            <person name="Nagy L.G."/>
            <person name="Grigoriev I.V."/>
            <person name="Martin F."/>
            <person name="Rosso M.N."/>
        </authorList>
    </citation>
    <scope>NUCLEOTIDE SEQUENCE</scope>
    <source>
        <strain evidence="1">CBS 384.51</strain>
    </source>
</reference>
<gene>
    <name evidence="1" type="ORF">BDY19DRAFT_904013</name>
</gene>
<accession>A0ACB8UDC8</accession>
<dbReference type="Proteomes" id="UP001055072">
    <property type="component" value="Unassembled WGS sequence"/>
</dbReference>
<comment type="caution">
    <text evidence="1">The sequence shown here is derived from an EMBL/GenBank/DDBJ whole genome shotgun (WGS) entry which is preliminary data.</text>
</comment>
<organism evidence="1 2">
    <name type="scientific">Irpex rosettiformis</name>
    <dbReference type="NCBI Taxonomy" id="378272"/>
    <lineage>
        <taxon>Eukaryota</taxon>
        <taxon>Fungi</taxon>
        <taxon>Dikarya</taxon>
        <taxon>Basidiomycota</taxon>
        <taxon>Agaricomycotina</taxon>
        <taxon>Agaricomycetes</taxon>
        <taxon>Polyporales</taxon>
        <taxon>Irpicaceae</taxon>
        <taxon>Irpex</taxon>
    </lineage>
</organism>